<dbReference type="Gene3D" id="3.40.50.2300">
    <property type="match status" value="2"/>
</dbReference>
<dbReference type="CDD" id="cd06267">
    <property type="entry name" value="PBP1_LacI_sugar_binding-like"/>
    <property type="match status" value="1"/>
</dbReference>
<dbReference type="InterPro" id="IPR028082">
    <property type="entry name" value="Peripla_BP_I"/>
</dbReference>
<evidence type="ECO:0000256" key="1">
    <source>
        <dbReference type="ARBA" id="ARBA00023015"/>
    </source>
</evidence>
<accession>A0ABY2J6L0</accession>
<dbReference type="Gene3D" id="1.10.260.40">
    <property type="entry name" value="lambda repressor-like DNA-binding domains"/>
    <property type="match status" value="1"/>
</dbReference>
<comment type="caution">
    <text evidence="5">The sequence shown here is derived from an EMBL/GenBank/DDBJ whole genome shotgun (WGS) entry which is preliminary data.</text>
</comment>
<dbReference type="PANTHER" id="PTHR30146">
    <property type="entry name" value="LACI-RELATED TRANSCRIPTIONAL REPRESSOR"/>
    <property type="match status" value="1"/>
</dbReference>
<evidence type="ECO:0000313" key="6">
    <source>
        <dbReference type="Proteomes" id="UP000298355"/>
    </source>
</evidence>
<proteinExistence type="predicted"/>
<reference evidence="5 6" key="1">
    <citation type="submission" date="2019-03" db="EMBL/GenBank/DDBJ databases">
        <title>Genomics of glacier-inhabiting Cryobacterium strains.</title>
        <authorList>
            <person name="Liu Q."/>
            <person name="Xin Y.-H."/>
        </authorList>
    </citation>
    <scope>NUCLEOTIDE SEQUENCE [LARGE SCALE GENOMIC DNA]</scope>
    <source>
        <strain evidence="5 6">TMT4-23</strain>
    </source>
</reference>
<protein>
    <submittedName>
        <fullName evidence="5">LacI family transcriptional regulator</fullName>
    </submittedName>
</protein>
<evidence type="ECO:0000259" key="4">
    <source>
        <dbReference type="PROSITE" id="PS50932"/>
    </source>
</evidence>
<keyword evidence="2" id="KW-0238">DNA-binding</keyword>
<dbReference type="Pfam" id="PF00532">
    <property type="entry name" value="Peripla_BP_1"/>
    <property type="match status" value="1"/>
</dbReference>
<sequence length="319" mass="33655">MTVSRTIAGGQNVRPEIQALVLEAVQALGYHRNDNARRMRVNKGSGLVGVAITNLANPYYASFALGVEEVAAQHGVRIIIGSTGENTERERQLVADFLGRQVEGLVLVPAGGDSEHLQVQALGGTPLVLASRALEGVDADTVLVDDTGGAHAGTSALLKAGHRRIAYLGNAASVSTGHRRYAGFCRALEDYGVPLDPALVKRGQQDVEAAQISMTALLDLEDPPTAVFCANNRNTIGALKAIGARVQERGGIATGPAIVSFDDFELAELMPVPITIIDHDARQLGRESATLLFARMAPGGAIAATREIEMPTRLIVVRS</sequence>
<evidence type="ECO:0000256" key="3">
    <source>
        <dbReference type="ARBA" id="ARBA00023163"/>
    </source>
</evidence>
<dbReference type="SUPFAM" id="SSF53822">
    <property type="entry name" value="Periplasmic binding protein-like I"/>
    <property type="match status" value="1"/>
</dbReference>
<dbReference type="PANTHER" id="PTHR30146:SF109">
    <property type="entry name" value="HTH-TYPE TRANSCRIPTIONAL REGULATOR GALS"/>
    <property type="match status" value="1"/>
</dbReference>
<dbReference type="InterPro" id="IPR001761">
    <property type="entry name" value="Peripla_BP/Lac1_sug-bd_dom"/>
</dbReference>
<evidence type="ECO:0000313" key="5">
    <source>
        <dbReference type="EMBL" id="TFD00446.1"/>
    </source>
</evidence>
<dbReference type="SMART" id="SM00354">
    <property type="entry name" value="HTH_LACI"/>
    <property type="match status" value="1"/>
</dbReference>
<keyword evidence="3" id="KW-0804">Transcription</keyword>
<name>A0ABY2J6L0_9MICO</name>
<dbReference type="CDD" id="cd01392">
    <property type="entry name" value="HTH_LacI"/>
    <property type="match status" value="1"/>
</dbReference>
<feature type="domain" description="HTH lacI-type" evidence="4">
    <location>
        <begin position="1"/>
        <end position="41"/>
    </location>
</feature>
<organism evidence="5 6">
    <name type="scientific">Cryobacterium breve</name>
    <dbReference type="NCBI Taxonomy" id="1259258"/>
    <lineage>
        <taxon>Bacteria</taxon>
        <taxon>Bacillati</taxon>
        <taxon>Actinomycetota</taxon>
        <taxon>Actinomycetes</taxon>
        <taxon>Micrococcales</taxon>
        <taxon>Microbacteriaceae</taxon>
        <taxon>Cryobacterium</taxon>
    </lineage>
</organism>
<dbReference type="EMBL" id="SOGJ01000011">
    <property type="protein sequence ID" value="TFD00446.1"/>
    <property type="molecule type" value="Genomic_DNA"/>
</dbReference>
<gene>
    <name evidence="5" type="ORF">E3O65_04325</name>
</gene>
<keyword evidence="1" id="KW-0805">Transcription regulation</keyword>
<dbReference type="SUPFAM" id="SSF47413">
    <property type="entry name" value="lambda repressor-like DNA-binding domains"/>
    <property type="match status" value="1"/>
</dbReference>
<keyword evidence="6" id="KW-1185">Reference proteome</keyword>
<dbReference type="PROSITE" id="PS50932">
    <property type="entry name" value="HTH_LACI_2"/>
    <property type="match status" value="1"/>
</dbReference>
<evidence type="ECO:0000256" key="2">
    <source>
        <dbReference type="ARBA" id="ARBA00023125"/>
    </source>
</evidence>
<dbReference type="Proteomes" id="UP000298355">
    <property type="component" value="Unassembled WGS sequence"/>
</dbReference>
<dbReference type="InterPro" id="IPR010982">
    <property type="entry name" value="Lambda_DNA-bd_dom_sf"/>
</dbReference>
<dbReference type="InterPro" id="IPR000843">
    <property type="entry name" value="HTH_LacI"/>
</dbReference>